<dbReference type="Pfam" id="PF07729">
    <property type="entry name" value="FCD"/>
    <property type="match status" value="1"/>
</dbReference>
<dbReference type="OrthoDB" id="9028214at2"/>
<evidence type="ECO:0000256" key="3">
    <source>
        <dbReference type="ARBA" id="ARBA00023163"/>
    </source>
</evidence>
<dbReference type="RefSeq" id="WP_046154463.1">
    <property type="nucleotide sequence ID" value="NZ_CADFGU010000020.1"/>
</dbReference>
<evidence type="ECO:0000256" key="1">
    <source>
        <dbReference type="ARBA" id="ARBA00023015"/>
    </source>
</evidence>
<sequence length="229" mass="25167">MSYRKGSSDERRAWLAEKILLLCDATRALPSHEAIAGKLGVSGTRLHEAMSRLLACGAIKVRTRLGMRILQEDQWQIVDGDVVRWRLSFDTDGAFRAAIVALRRAFEPIAAGDAAQGATAEERARVISACANRMHAKTLGAYVQAHVELHAAVMAASPNRIMRQMACLVSPLYHSTAADNTVPIRVEGDWPALAMLTLAMRDRDPIAAREAMEQINTFDLPHIPSKRCV</sequence>
<dbReference type="EMBL" id="LAQU01000094">
    <property type="protein sequence ID" value="KKB60992.1"/>
    <property type="molecule type" value="Genomic_DNA"/>
</dbReference>
<dbReference type="PANTHER" id="PTHR43537">
    <property type="entry name" value="TRANSCRIPTIONAL REGULATOR, GNTR FAMILY"/>
    <property type="match status" value="1"/>
</dbReference>
<evidence type="ECO:0000313" key="5">
    <source>
        <dbReference type="EMBL" id="KKB60992.1"/>
    </source>
</evidence>
<organism evidence="5 6">
    <name type="scientific">Robbsia andropogonis</name>
    <dbReference type="NCBI Taxonomy" id="28092"/>
    <lineage>
        <taxon>Bacteria</taxon>
        <taxon>Pseudomonadati</taxon>
        <taxon>Pseudomonadota</taxon>
        <taxon>Betaproteobacteria</taxon>
        <taxon>Burkholderiales</taxon>
        <taxon>Burkholderiaceae</taxon>
        <taxon>Robbsia</taxon>
    </lineage>
</organism>
<keyword evidence="6" id="KW-1185">Reference proteome</keyword>
<evidence type="ECO:0000259" key="4">
    <source>
        <dbReference type="SMART" id="SM00895"/>
    </source>
</evidence>
<keyword evidence="1" id="KW-0805">Transcription regulation</keyword>
<dbReference type="InterPro" id="IPR036390">
    <property type="entry name" value="WH_DNA-bd_sf"/>
</dbReference>
<dbReference type="GO" id="GO:0003677">
    <property type="term" value="F:DNA binding"/>
    <property type="evidence" value="ECO:0007669"/>
    <property type="project" value="UniProtKB-KW"/>
</dbReference>
<reference evidence="5 6" key="1">
    <citation type="submission" date="2015-03" db="EMBL/GenBank/DDBJ databases">
        <title>Draft Genome Sequence of Burkholderia andropogonis type strain ICMP2807, isolated from Sorghum bicolor.</title>
        <authorList>
            <person name="Lopes-Santos L."/>
            <person name="Castro D.B."/>
            <person name="Ottoboni L.M."/>
            <person name="Park D."/>
            <person name="Weirc B.S."/>
            <person name="Destefano S.A."/>
        </authorList>
    </citation>
    <scope>NUCLEOTIDE SEQUENCE [LARGE SCALE GENOMIC DNA]</scope>
    <source>
        <strain evidence="5 6">ICMP2807</strain>
    </source>
</reference>
<dbReference type="PANTHER" id="PTHR43537:SF44">
    <property type="entry name" value="GNTR FAMILY REGULATORY PROTEIN"/>
    <property type="match status" value="1"/>
</dbReference>
<name>A0A0F5JUG7_9BURK</name>
<accession>A0A0F5JUG7</accession>
<comment type="caution">
    <text evidence="5">The sequence shown here is derived from an EMBL/GenBank/DDBJ whole genome shotgun (WGS) entry which is preliminary data.</text>
</comment>
<gene>
    <name evidence="5" type="ORF">WM40_25870</name>
</gene>
<dbReference type="Proteomes" id="UP000033618">
    <property type="component" value="Unassembled WGS sequence"/>
</dbReference>
<dbReference type="AlphaFoldDB" id="A0A0F5JUG7"/>
<protein>
    <recommendedName>
        <fullName evidence="4">GntR C-terminal domain-containing protein</fullName>
    </recommendedName>
</protein>
<dbReference type="SMART" id="SM00895">
    <property type="entry name" value="FCD"/>
    <property type="match status" value="1"/>
</dbReference>
<dbReference type="PATRIC" id="fig|28092.6.peg.6100"/>
<dbReference type="SUPFAM" id="SSF46785">
    <property type="entry name" value="Winged helix' DNA-binding domain"/>
    <property type="match status" value="1"/>
</dbReference>
<evidence type="ECO:0000313" key="6">
    <source>
        <dbReference type="Proteomes" id="UP000033618"/>
    </source>
</evidence>
<feature type="domain" description="GntR C-terminal" evidence="4">
    <location>
        <begin position="98"/>
        <end position="218"/>
    </location>
</feature>
<keyword evidence="3" id="KW-0804">Transcription</keyword>
<dbReference type="STRING" id="28092.WM40_25870"/>
<dbReference type="Gene3D" id="1.20.120.530">
    <property type="entry name" value="GntR ligand-binding domain-like"/>
    <property type="match status" value="1"/>
</dbReference>
<evidence type="ECO:0000256" key="2">
    <source>
        <dbReference type="ARBA" id="ARBA00023125"/>
    </source>
</evidence>
<keyword evidence="2" id="KW-0238">DNA-binding</keyword>
<dbReference type="InterPro" id="IPR011711">
    <property type="entry name" value="GntR_C"/>
</dbReference>
<dbReference type="SUPFAM" id="SSF48008">
    <property type="entry name" value="GntR ligand-binding domain-like"/>
    <property type="match status" value="1"/>
</dbReference>
<dbReference type="InterPro" id="IPR008920">
    <property type="entry name" value="TF_FadR/GntR_C"/>
</dbReference>
<proteinExistence type="predicted"/>